<keyword evidence="7 8" id="KW-0464">Manganese</keyword>
<name>A0A2A4YIW4_UNCAE</name>
<dbReference type="PANTHER" id="PTHR43782">
    <property type="entry name" value="ARGINASE"/>
    <property type="match status" value="1"/>
</dbReference>
<evidence type="ECO:0000256" key="3">
    <source>
        <dbReference type="ARBA" id="ARBA00018123"/>
    </source>
</evidence>
<dbReference type="InterPro" id="IPR014033">
    <property type="entry name" value="Arginase"/>
</dbReference>
<evidence type="ECO:0000256" key="2">
    <source>
        <dbReference type="ARBA" id="ARBA00012168"/>
    </source>
</evidence>
<comment type="cofactor">
    <cofactor evidence="8">
        <name>Mn(2+)</name>
        <dbReference type="ChEBI" id="CHEBI:29035"/>
    </cofactor>
    <text evidence="8">Binds 2 manganese ions per subunit.</text>
</comment>
<comment type="caution">
    <text evidence="10">The sequence shown here is derived from an EMBL/GenBank/DDBJ whole genome shotgun (WGS) entry which is preliminary data.</text>
</comment>
<dbReference type="AlphaFoldDB" id="A0A2A4YIW4"/>
<organism evidence="10 11">
    <name type="scientific">Aerophobetes bacterium</name>
    <dbReference type="NCBI Taxonomy" id="2030807"/>
    <lineage>
        <taxon>Bacteria</taxon>
        <taxon>Candidatus Aerophobota</taxon>
    </lineage>
</organism>
<protein>
    <recommendedName>
        <fullName evidence="3">Arginase</fullName>
        <ecNumber evidence="2">3.5.3.1</ecNumber>
    </recommendedName>
</protein>
<feature type="binding site" evidence="8">
    <location>
        <position position="117"/>
    </location>
    <ligand>
        <name>Mn(2+)</name>
        <dbReference type="ChEBI" id="CHEBI:29035"/>
        <label>1</label>
    </ligand>
</feature>
<gene>
    <name evidence="10" type="ORF">COB11_03580</name>
</gene>
<dbReference type="InterPro" id="IPR023696">
    <property type="entry name" value="Ureohydrolase_dom_sf"/>
</dbReference>
<dbReference type="GO" id="GO:0030145">
    <property type="term" value="F:manganese ion binding"/>
    <property type="evidence" value="ECO:0007669"/>
    <property type="project" value="TreeGrafter"/>
</dbReference>
<comment type="pathway">
    <text evidence="1">Nitrogen metabolism; urea cycle; L-ornithine and urea from L-arginine: step 1/1.</text>
</comment>
<evidence type="ECO:0000256" key="1">
    <source>
        <dbReference type="ARBA" id="ARBA00005098"/>
    </source>
</evidence>
<keyword evidence="6" id="KW-0378">Hydrolase</keyword>
<evidence type="ECO:0000313" key="11">
    <source>
        <dbReference type="Proteomes" id="UP000217838"/>
    </source>
</evidence>
<evidence type="ECO:0000256" key="6">
    <source>
        <dbReference type="ARBA" id="ARBA00022801"/>
    </source>
</evidence>
<dbReference type="PRINTS" id="PR00116">
    <property type="entry name" value="ARGINASE"/>
</dbReference>
<accession>A0A2A4YIW4</accession>
<reference evidence="11" key="1">
    <citation type="submission" date="2017-08" db="EMBL/GenBank/DDBJ databases">
        <title>A dynamic microbial community with high functional redundancy inhabits the cold, oxic subseafloor aquifer.</title>
        <authorList>
            <person name="Tully B.J."/>
            <person name="Wheat C.G."/>
            <person name="Glazer B.T."/>
            <person name="Huber J.A."/>
        </authorList>
    </citation>
    <scope>NUCLEOTIDE SEQUENCE [LARGE SCALE GENOMIC DNA]</scope>
</reference>
<dbReference type="GO" id="GO:0006525">
    <property type="term" value="P:arginine metabolic process"/>
    <property type="evidence" value="ECO:0007669"/>
    <property type="project" value="UniProtKB-KW"/>
</dbReference>
<feature type="binding site" evidence="8">
    <location>
        <position position="220"/>
    </location>
    <ligand>
        <name>Mn(2+)</name>
        <dbReference type="ChEBI" id="CHEBI:29035"/>
        <label>1</label>
    </ligand>
</feature>
<dbReference type="EC" id="3.5.3.1" evidence="2"/>
<feature type="binding site" evidence="8">
    <location>
        <position position="222"/>
    </location>
    <ligand>
        <name>Mn(2+)</name>
        <dbReference type="ChEBI" id="CHEBI:29035"/>
        <label>1</label>
    </ligand>
</feature>
<feature type="binding site" evidence="8">
    <location>
        <position position="119"/>
    </location>
    <ligand>
        <name>Mn(2+)</name>
        <dbReference type="ChEBI" id="CHEBI:29035"/>
        <label>1</label>
    </ligand>
</feature>
<dbReference type="GO" id="GO:0004053">
    <property type="term" value="F:arginase activity"/>
    <property type="evidence" value="ECO:0007669"/>
    <property type="project" value="UniProtKB-EC"/>
</dbReference>
<dbReference type="Proteomes" id="UP000217838">
    <property type="component" value="Unassembled WGS sequence"/>
</dbReference>
<evidence type="ECO:0000256" key="5">
    <source>
        <dbReference type="ARBA" id="ARBA00022723"/>
    </source>
</evidence>
<sequence length="297" mass="33643">MKKPLHFLGACMGLGAQIQTTEKGPYCLLKSLEFVDFVDLCQHPVSHSLLHTKENSSVKETLRNFNTELSQKVLFYLKHNIMPIVIGGDHSVAIGTWFANIEHLNTLSKKLGLIWIDAHMDAHTFDTSPSKAYHGMPLASLLGYGPALIERHDSLQKLLPENLILIATRSYEKEEEKFLKDHNVRVHYMQEVTKEGFANVLLNAFNDLKKKDLEVGISFDFDAIDPSHAPGVGSQEYKGLCKKELLEGFAQIDLLQDLVCLELVEYNPILDENNKTKNLALDILNKLLLREHDLSRR</sequence>
<dbReference type="PANTHER" id="PTHR43782:SF3">
    <property type="entry name" value="ARGINASE"/>
    <property type="match status" value="1"/>
</dbReference>
<evidence type="ECO:0000313" key="10">
    <source>
        <dbReference type="EMBL" id="PCI94631.1"/>
    </source>
</evidence>
<dbReference type="GO" id="GO:0005829">
    <property type="term" value="C:cytosol"/>
    <property type="evidence" value="ECO:0007669"/>
    <property type="project" value="TreeGrafter"/>
</dbReference>
<dbReference type="Pfam" id="PF00491">
    <property type="entry name" value="Arginase"/>
    <property type="match status" value="1"/>
</dbReference>
<feature type="binding site" evidence="8">
    <location>
        <position position="121"/>
    </location>
    <ligand>
        <name>Mn(2+)</name>
        <dbReference type="ChEBI" id="CHEBI:29035"/>
        <label>1</label>
    </ligand>
</feature>
<dbReference type="EMBL" id="NVUU01000035">
    <property type="protein sequence ID" value="PCI94631.1"/>
    <property type="molecule type" value="Genomic_DNA"/>
</dbReference>
<dbReference type="PROSITE" id="PS51409">
    <property type="entry name" value="ARGINASE_2"/>
    <property type="match status" value="1"/>
</dbReference>
<proteinExistence type="inferred from homology"/>
<evidence type="ECO:0000256" key="7">
    <source>
        <dbReference type="ARBA" id="ARBA00023211"/>
    </source>
</evidence>
<keyword evidence="5 8" id="KW-0479">Metal-binding</keyword>
<evidence type="ECO:0000256" key="8">
    <source>
        <dbReference type="PIRSR" id="PIRSR036979-1"/>
    </source>
</evidence>
<feature type="binding site" evidence="8">
    <location>
        <position position="90"/>
    </location>
    <ligand>
        <name>Mn(2+)</name>
        <dbReference type="ChEBI" id="CHEBI:29035"/>
        <label>1</label>
    </ligand>
</feature>
<keyword evidence="4" id="KW-0056">Arginine metabolism</keyword>
<evidence type="ECO:0000256" key="9">
    <source>
        <dbReference type="PROSITE-ProRule" id="PRU00742"/>
    </source>
</evidence>
<dbReference type="Gene3D" id="3.40.800.10">
    <property type="entry name" value="Ureohydrolase domain"/>
    <property type="match status" value="1"/>
</dbReference>
<dbReference type="InterPro" id="IPR006035">
    <property type="entry name" value="Ureohydrolase"/>
</dbReference>
<dbReference type="PIRSF" id="PIRSF036979">
    <property type="entry name" value="Arginase"/>
    <property type="match status" value="1"/>
</dbReference>
<evidence type="ECO:0000256" key="4">
    <source>
        <dbReference type="ARBA" id="ARBA00022503"/>
    </source>
</evidence>
<comment type="similarity">
    <text evidence="9">Belongs to the arginase family.</text>
</comment>
<dbReference type="SUPFAM" id="SSF52768">
    <property type="entry name" value="Arginase/deacetylase"/>
    <property type="match status" value="1"/>
</dbReference>
<dbReference type="CDD" id="cd09989">
    <property type="entry name" value="Arginase"/>
    <property type="match status" value="1"/>
</dbReference>